<evidence type="ECO:0000259" key="6">
    <source>
        <dbReference type="Pfam" id="PF25137"/>
    </source>
</evidence>
<dbReference type="RefSeq" id="WP_094799650.1">
    <property type="nucleotide sequence ID" value="NZ_NEVP01000006.1"/>
</dbReference>
<dbReference type="PANTHER" id="PTHR11496">
    <property type="entry name" value="ALCOHOL DEHYDROGENASE"/>
    <property type="match status" value="1"/>
</dbReference>
<dbReference type="Pfam" id="PF25137">
    <property type="entry name" value="ADH_Fe_C"/>
    <property type="match status" value="1"/>
</dbReference>
<dbReference type="InterPro" id="IPR018211">
    <property type="entry name" value="ADH_Fe_CS"/>
</dbReference>
<dbReference type="CDD" id="cd14861">
    <property type="entry name" value="Fe-ADH-like"/>
    <property type="match status" value="1"/>
</dbReference>
<dbReference type="Gene3D" id="1.20.1090.10">
    <property type="entry name" value="Dehydroquinate synthase-like - alpha domain"/>
    <property type="match status" value="1"/>
</dbReference>
<evidence type="ECO:0000256" key="3">
    <source>
        <dbReference type="ARBA" id="ARBA00023002"/>
    </source>
</evidence>
<dbReference type="Proteomes" id="UP000216913">
    <property type="component" value="Unassembled WGS sequence"/>
</dbReference>
<keyword evidence="8" id="KW-1185">Reference proteome</keyword>
<proteinExistence type="inferred from homology"/>
<protein>
    <submittedName>
        <fullName evidence="7">4-hydroxybutyrate dehydrogenase</fullName>
    </submittedName>
</protein>
<dbReference type="InterPro" id="IPR056798">
    <property type="entry name" value="ADH_Fe_C"/>
</dbReference>
<dbReference type="PROSITE" id="PS00913">
    <property type="entry name" value="ADH_IRON_1"/>
    <property type="match status" value="1"/>
</dbReference>
<reference evidence="7 8" key="1">
    <citation type="submission" date="2017-05" db="EMBL/GenBank/DDBJ databases">
        <title>Complete and WGS of Bordetella genogroups.</title>
        <authorList>
            <person name="Spilker T."/>
            <person name="LiPuma J."/>
        </authorList>
    </citation>
    <scope>NUCLEOTIDE SEQUENCE [LARGE SCALE GENOMIC DNA]</scope>
    <source>
        <strain evidence="7 8">AU10456</strain>
    </source>
</reference>
<feature type="domain" description="Alcohol dehydrogenase iron-type/glycerol dehydrogenase GldA" evidence="5">
    <location>
        <begin position="8"/>
        <end position="175"/>
    </location>
</feature>
<name>A0A261TST8_9BORD</name>
<dbReference type="OrthoDB" id="9815791at2"/>
<sequence>MADILYMTRILFERGSSKALQPHLDQIGITRPLLVTDAGIVAAGIHERVVGGLSSQAALACFCDTPPNPTEQAVHEAVAAYRKGNCDGILALGGGSPLDLAKGVAVALSHSGDLAQYAGMGASKKIGPTVPIVAVPTTAGTGSEVGRGALIILRDGRKLLLASEHLLPRLAVCDPELTLGLPRALTVGTGMDALTHCIETFLSPKFNPPADAIALDGLARAWRWIERASNTGADIEARSEMMMAGIQGGLAFQKGLGAVHALSHPLGALQALNLHHGTLNAVLLPSVLEFNAPFCEEKFDRIRRACDLAPSASLADAVRDLNNRLGVPSTLSSLGVTPDTFEHIVDGALADHSLPTNPRPLDRASLRALLDTVA</sequence>
<evidence type="ECO:0000256" key="4">
    <source>
        <dbReference type="ARBA" id="ARBA00023027"/>
    </source>
</evidence>
<comment type="similarity">
    <text evidence="2">Belongs to the iron-containing alcohol dehydrogenase family.</text>
</comment>
<dbReference type="GO" id="GO:0004022">
    <property type="term" value="F:alcohol dehydrogenase (NAD+) activity"/>
    <property type="evidence" value="ECO:0007669"/>
    <property type="project" value="TreeGrafter"/>
</dbReference>
<dbReference type="FunFam" id="3.40.50.1970:FF:000003">
    <property type="entry name" value="Alcohol dehydrogenase, iron-containing"/>
    <property type="match status" value="1"/>
</dbReference>
<evidence type="ECO:0000256" key="1">
    <source>
        <dbReference type="ARBA" id="ARBA00001962"/>
    </source>
</evidence>
<evidence type="ECO:0000313" key="7">
    <source>
        <dbReference type="EMBL" id="OZI51693.1"/>
    </source>
</evidence>
<dbReference type="Pfam" id="PF00465">
    <property type="entry name" value="Fe-ADH"/>
    <property type="match status" value="1"/>
</dbReference>
<keyword evidence="3" id="KW-0560">Oxidoreductase</keyword>
<evidence type="ECO:0000256" key="2">
    <source>
        <dbReference type="ARBA" id="ARBA00007358"/>
    </source>
</evidence>
<organism evidence="7 8">
    <name type="scientific">Bordetella genomosp. 5</name>
    <dbReference type="NCBI Taxonomy" id="1395608"/>
    <lineage>
        <taxon>Bacteria</taxon>
        <taxon>Pseudomonadati</taxon>
        <taxon>Pseudomonadota</taxon>
        <taxon>Betaproteobacteria</taxon>
        <taxon>Burkholderiales</taxon>
        <taxon>Alcaligenaceae</taxon>
        <taxon>Bordetella</taxon>
    </lineage>
</organism>
<feature type="domain" description="Fe-containing alcohol dehydrogenase-like C-terminal" evidence="6">
    <location>
        <begin position="186"/>
        <end position="371"/>
    </location>
</feature>
<comment type="cofactor">
    <cofactor evidence="1">
        <name>Fe cation</name>
        <dbReference type="ChEBI" id="CHEBI:24875"/>
    </cofactor>
</comment>
<dbReference type="EMBL" id="NEVP01000006">
    <property type="protein sequence ID" value="OZI51693.1"/>
    <property type="molecule type" value="Genomic_DNA"/>
</dbReference>
<dbReference type="InterPro" id="IPR001670">
    <property type="entry name" value="ADH_Fe/GldA"/>
</dbReference>
<dbReference type="SUPFAM" id="SSF56796">
    <property type="entry name" value="Dehydroquinate synthase-like"/>
    <property type="match status" value="1"/>
</dbReference>
<dbReference type="PANTHER" id="PTHR11496:SF102">
    <property type="entry name" value="ALCOHOL DEHYDROGENASE 4"/>
    <property type="match status" value="1"/>
</dbReference>
<dbReference type="AlphaFoldDB" id="A0A261TST8"/>
<dbReference type="InterPro" id="IPR039697">
    <property type="entry name" value="Alcohol_dehydrogenase_Fe"/>
</dbReference>
<accession>A0A261TST8</accession>
<evidence type="ECO:0000313" key="8">
    <source>
        <dbReference type="Proteomes" id="UP000216913"/>
    </source>
</evidence>
<gene>
    <name evidence="7" type="ORF">CAL25_09135</name>
</gene>
<comment type="caution">
    <text evidence="7">The sequence shown here is derived from an EMBL/GenBank/DDBJ whole genome shotgun (WGS) entry which is preliminary data.</text>
</comment>
<dbReference type="Gene3D" id="3.40.50.1970">
    <property type="match status" value="1"/>
</dbReference>
<evidence type="ECO:0000259" key="5">
    <source>
        <dbReference type="Pfam" id="PF00465"/>
    </source>
</evidence>
<dbReference type="GO" id="GO:0046872">
    <property type="term" value="F:metal ion binding"/>
    <property type="evidence" value="ECO:0007669"/>
    <property type="project" value="InterPro"/>
</dbReference>
<keyword evidence="4" id="KW-0520">NAD</keyword>